<dbReference type="Gene3D" id="3.30.950.10">
    <property type="entry name" value="Methyltransferase, Cobalt-precorrin-4 Transmethylase, Domain 2"/>
    <property type="match status" value="1"/>
</dbReference>
<keyword evidence="6" id="KW-0627">Porphyrin biosynthesis</keyword>
<comment type="similarity">
    <text evidence="1 8">Belongs to the precorrin methyltransferase family.</text>
</comment>
<dbReference type="InterPro" id="IPR050161">
    <property type="entry name" value="Siro_Cobalamin_biosynth"/>
</dbReference>
<dbReference type="Proteomes" id="UP000278351">
    <property type="component" value="Unassembled WGS sequence"/>
</dbReference>
<dbReference type="PROSITE" id="PS00840">
    <property type="entry name" value="SUMT_2"/>
    <property type="match status" value="1"/>
</dbReference>
<gene>
    <name evidence="10" type="primary">cobA</name>
    <name evidence="10" type="ORF">EGT74_20050</name>
</gene>
<dbReference type="PANTHER" id="PTHR45790:SF3">
    <property type="entry name" value="S-ADENOSYL-L-METHIONINE-DEPENDENT UROPORPHYRINOGEN III METHYLTRANSFERASE, CHLOROPLASTIC"/>
    <property type="match status" value="1"/>
</dbReference>
<evidence type="ECO:0000256" key="4">
    <source>
        <dbReference type="ARBA" id="ARBA00022679"/>
    </source>
</evidence>
<reference evidence="10 11" key="1">
    <citation type="submission" date="2018-11" db="EMBL/GenBank/DDBJ databases">
        <title>Chitinophaga lutea sp.nov., isolate from arsenic contaminated soil.</title>
        <authorList>
            <person name="Zong Y."/>
        </authorList>
    </citation>
    <scope>NUCLEOTIDE SEQUENCE [LARGE SCALE GENOMIC DNA]</scope>
    <source>
        <strain evidence="10 11">ZY74</strain>
    </source>
</reference>
<name>A0A3N4PNA5_9BACT</name>
<evidence type="ECO:0000256" key="7">
    <source>
        <dbReference type="ARBA" id="ARBA00025705"/>
    </source>
</evidence>
<dbReference type="GO" id="GO:0032259">
    <property type="term" value="P:methylation"/>
    <property type="evidence" value="ECO:0007669"/>
    <property type="project" value="UniProtKB-KW"/>
</dbReference>
<sequence length="254" mass="26911">MLQSSLSLVGAGPGDPEMITLKAIRTLQRADAILYDALVNPELLEYAPAHAYRQFVGKRYGCHALSQQEINALIVECARQYGHVVRLKGGDPFVFGRAVEEIEAAREAGIPVTVVPGISSALAVAASRMIPLTCRGIAESFWITTGTTRSGDISEDVHLAARSTATVVILMAMSRLGAIMQIFCDQGRGDVPVAIIQNGTTPQEKIVTGTAADITARAEAAGMGNPAIIIAGEVVKLKAAMENIVYTAASYEEK</sequence>
<dbReference type="PANTHER" id="PTHR45790">
    <property type="entry name" value="SIROHEME SYNTHASE-RELATED"/>
    <property type="match status" value="1"/>
</dbReference>
<evidence type="ECO:0000256" key="8">
    <source>
        <dbReference type="RuleBase" id="RU003960"/>
    </source>
</evidence>
<evidence type="ECO:0000256" key="5">
    <source>
        <dbReference type="ARBA" id="ARBA00022691"/>
    </source>
</evidence>
<dbReference type="InterPro" id="IPR000878">
    <property type="entry name" value="4pyrrol_Mease"/>
</dbReference>
<dbReference type="SUPFAM" id="SSF53790">
    <property type="entry name" value="Tetrapyrrole methylase"/>
    <property type="match status" value="1"/>
</dbReference>
<dbReference type="InterPro" id="IPR006366">
    <property type="entry name" value="CobA/CysG_C"/>
</dbReference>
<dbReference type="Gene3D" id="3.40.1010.10">
    <property type="entry name" value="Cobalt-precorrin-4 Transmethylase, Domain 1"/>
    <property type="match status" value="1"/>
</dbReference>
<keyword evidence="5" id="KW-0949">S-adenosyl-L-methionine</keyword>
<evidence type="ECO:0000256" key="2">
    <source>
        <dbReference type="ARBA" id="ARBA00012162"/>
    </source>
</evidence>
<evidence type="ECO:0000313" key="11">
    <source>
        <dbReference type="Proteomes" id="UP000278351"/>
    </source>
</evidence>
<organism evidence="10 11">
    <name type="scientific">Chitinophaga lutea</name>
    <dbReference type="NCBI Taxonomy" id="2488634"/>
    <lineage>
        <taxon>Bacteria</taxon>
        <taxon>Pseudomonadati</taxon>
        <taxon>Bacteroidota</taxon>
        <taxon>Chitinophagia</taxon>
        <taxon>Chitinophagales</taxon>
        <taxon>Chitinophagaceae</taxon>
        <taxon>Chitinophaga</taxon>
    </lineage>
</organism>
<proteinExistence type="inferred from homology"/>
<dbReference type="GO" id="GO:0019354">
    <property type="term" value="P:siroheme biosynthetic process"/>
    <property type="evidence" value="ECO:0007669"/>
    <property type="project" value="InterPro"/>
</dbReference>
<dbReference type="AlphaFoldDB" id="A0A3N4PNA5"/>
<dbReference type="PROSITE" id="PS00839">
    <property type="entry name" value="SUMT_1"/>
    <property type="match status" value="1"/>
</dbReference>
<evidence type="ECO:0000259" key="9">
    <source>
        <dbReference type="Pfam" id="PF00590"/>
    </source>
</evidence>
<dbReference type="EMBL" id="RPDH01000002">
    <property type="protein sequence ID" value="RPE09295.1"/>
    <property type="molecule type" value="Genomic_DNA"/>
</dbReference>
<dbReference type="OrthoDB" id="9815856at2"/>
<dbReference type="EC" id="2.1.1.107" evidence="2"/>
<dbReference type="GO" id="GO:0004851">
    <property type="term" value="F:uroporphyrin-III C-methyltransferase activity"/>
    <property type="evidence" value="ECO:0007669"/>
    <property type="project" value="UniProtKB-EC"/>
</dbReference>
<keyword evidence="4 8" id="KW-0808">Transferase</keyword>
<keyword evidence="3 8" id="KW-0489">Methyltransferase</keyword>
<dbReference type="NCBIfam" id="NF004790">
    <property type="entry name" value="PRK06136.1"/>
    <property type="match status" value="1"/>
</dbReference>
<evidence type="ECO:0000313" key="10">
    <source>
        <dbReference type="EMBL" id="RPE09295.1"/>
    </source>
</evidence>
<comment type="pathway">
    <text evidence="7">Porphyrin-containing compound metabolism; siroheme biosynthesis; precorrin-2 from uroporphyrinogen III: step 1/1.</text>
</comment>
<dbReference type="InterPro" id="IPR014777">
    <property type="entry name" value="4pyrrole_Mease_sub1"/>
</dbReference>
<protein>
    <recommendedName>
        <fullName evidence="2">uroporphyrinogen-III C-methyltransferase</fullName>
        <ecNumber evidence="2">2.1.1.107</ecNumber>
    </recommendedName>
</protein>
<comment type="caution">
    <text evidence="10">The sequence shown here is derived from an EMBL/GenBank/DDBJ whole genome shotgun (WGS) entry which is preliminary data.</text>
</comment>
<accession>A0A3N4PNA5</accession>
<evidence type="ECO:0000256" key="3">
    <source>
        <dbReference type="ARBA" id="ARBA00022603"/>
    </source>
</evidence>
<dbReference type="InterPro" id="IPR014776">
    <property type="entry name" value="4pyrrole_Mease_sub2"/>
</dbReference>
<evidence type="ECO:0000256" key="6">
    <source>
        <dbReference type="ARBA" id="ARBA00023244"/>
    </source>
</evidence>
<dbReference type="RefSeq" id="WP_123848292.1">
    <property type="nucleotide sequence ID" value="NZ_RPDH01000002.1"/>
</dbReference>
<dbReference type="InterPro" id="IPR035996">
    <property type="entry name" value="4pyrrol_Methylase_sf"/>
</dbReference>
<dbReference type="FunFam" id="3.40.1010.10:FF:000001">
    <property type="entry name" value="Siroheme synthase"/>
    <property type="match status" value="1"/>
</dbReference>
<evidence type="ECO:0000256" key="1">
    <source>
        <dbReference type="ARBA" id="ARBA00005879"/>
    </source>
</evidence>
<dbReference type="CDD" id="cd11642">
    <property type="entry name" value="SUMT"/>
    <property type="match status" value="1"/>
</dbReference>
<dbReference type="Pfam" id="PF00590">
    <property type="entry name" value="TP_methylase"/>
    <property type="match status" value="1"/>
</dbReference>
<feature type="domain" description="Tetrapyrrole methylase" evidence="9">
    <location>
        <begin position="6"/>
        <end position="214"/>
    </location>
</feature>
<dbReference type="InterPro" id="IPR003043">
    <property type="entry name" value="Uropor_MeTrfase_CS"/>
</dbReference>
<dbReference type="NCBIfam" id="TIGR01469">
    <property type="entry name" value="cobA_cysG_Cterm"/>
    <property type="match status" value="1"/>
</dbReference>
<keyword evidence="11" id="KW-1185">Reference proteome</keyword>